<protein>
    <submittedName>
        <fullName evidence="1">Uncharacterized protein</fullName>
    </submittedName>
</protein>
<dbReference type="EMBL" id="MU865290">
    <property type="protein sequence ID" value="KAK4231992.1"/>
    <property type="molecule type" value="Genomic_DNA"/>
</dbReference>
<dbReference type="AlphaFoldDB" id="A0AAN7H5M8"/>
<dbReference type="Proteomes" id="UP001301958">
    <property type="component" value="Unassembled WGS sequence"/>
</dbReference>
<name>A0AAN7H5M8_9PEZI</name>
<proteinExistence type="predicted"/>
<comment type="caution">
    <text evidence="1">The sequence shown here is derived from an EMBL/GenBank/DDBJ whole genome shotgun (WGS) entry which is preliminary data.</text>
</comment>
<organism evidence="1 2">
    <name type="scientific">Podospora fimiseda</name>
    <dbReference type="NCBI Taxonomy" id="252190"/>
    <lineage>
        <taxon>Eukaryota</taxon>
        <taxon>Fungi</taxon>
        <taxon>Dikarya</taxon>
        <taxon>Ascomycota</taxon>
        <taxon>Pezizomycotina</taxon>
        <taxon>Sordariomycetes</taxon>
        <taxon>Sordariomycetidae</taxon>
        <taxon>Sordariales</taxon>
        <taxon>Podosporaceae</taxon>
        <taxon>Podospora</taxon>
    </lineage>
</organism>
<evidence type="ECO:0000313" key="1">
    <source>
        <dbReference type="EMBL" id="KAK4231992.1"/>
    </source>
</evidence>
<gene>
    <name evidence="1" type="ORF">QBC38DRAFT_179378</name>
</gene>
<reference evidence="1" key="2">
    <citation type="submission" date="2023-05" db="EMBL/GenBank/DDBJ databases">
        <authorList>
            <consortium name="Lawrence Berkeley National Laboratory"/>
            <person name="Steindorff A."/>
            <person name="Hensen N."/>
            <person name="Bonometti L."/>
            <person name="Westerberg I."/>
            <person name="Brannstrom I.O."/>
            <person name="Guillou S."/>
            <person name="Cros-Aarteil S."/>
            <person name="Calhoun S."/>
            <person name="Haridas S."/>
            <person name="Kuo A."/>
            <person name="Mondo S."/>
            <person name="Pangilinan J."/>
            <person name="Riley R."/>
            <person name="Labutti K."/>
            <person name="Andreopoulos B."/>
            <person name="Lipzen A."/>
            <person name="Chen C."/>
            <person name="Yanf M."/>
            <person name="Daum C."/>
            <person name="Ng V."/>
            <person name="Clum A."/>
            <person name="Ohm R."/>
            <person name="Martin F."/>
            <person name="Silar P."/>
            <person name="Natvig D."/>
            <person name="Lalanne C."/>
            <person name="Gautier V."/>
            <person name="Ament-Velasquez S.L."/>
            <person name="Kruys A."/>
            <person name="Hutchinson M.I."/>
            <person name="Powell A.J."/>
            <person name="Barry K."/>
            <person name="Miller A.N."/>
            <person name="Grigoriev I.V."/>
            <person name="Debuchy R."/>
            <person name="Gladieux P."/>
            <person name="Thoren M.H."/>
            <person name="Johannesson H."/>
        </authorList>
    </citation>
    <scope>NUCLEOTIDE SEQUENCE</scope>
    <source>
        <strain evidence="1">CBS 990.96</strain>
    </source>
</reference>
<keyword evidence="2" id="KW-1185">Reference proteome</keyword>
<sequence>MLWMNTTTTTTHGVCVCDHTHYTRLSFLFFCVCLGCRFSCLPWNNAHIVCFCSMTPKLRVMGLTVDEAHCGRFFGSHTQQTRTKDPETRLCKATNNRNNKSRTKQDGRTRTNVFDTQAGKGFFLSRKPYRQGSCGRKRGLSPKVTHIIINHHYHNQLYTYHLTPFIYLFVCGFRGVQVRPTIAPRTAYPFLCKRLTPPTTTT</sequence>
<reference evidence="1" key="1">
    <citation type="journal article" date="2023" name="Mol. Phylogenet. Evol.">
        <title>Genome-scale phylogeny and comparative genomics of the fungal order Sordariales.</title>
        <authorList>
            <person name="Hensen N."/>
            <person name="Bonometti L."/>
            <person name="Westerberg I."/>
            <person name="Brannstrom I.O."/>
            <person name="Guillou S."/>
            <person name="Cros-Aarteil S."/>
            <person name="Calhoun S."/>
            <person name="Haridas S."/>
            <person name="Kuo A."/>
            <person name="Mondo S."/>
            <person name="Pangilinan J."/>
            <person name="Riley R."/>
            <person name="LaButti K."/>
            <person name="Andreopoulos B."/>
            <person name="Lipzen A."/>
            <person name="Chen C."/>
            <person name="Yan M."/>
            <person name="Daum C."/>
            <person name="Ng V."/>
            <person name="Clum A."/>
            <person name="Steindorff A."/>
            <person name="Ohm R.A."/>
            <person name="Martin F."/>
            <person name="Silar P."/>
            <person name="Natvig D.O."/>
            <person name="Lalanne C."/>
            <person name="Gautier V."/>
            <person name="Ament-Velasquez S.L."/>
            <person name="Kruys A."/>
            <person name="Hutchinson M.I."/>
            <person name="Powell A.J."/>
            <person name="Barry K."/>
            <person name="Miller A.N."/>
            <person name="Grigoriev I.V."/>
            <person name="Debuchy R."/>
            <person name="Gladieux P."/>
            <person name="Hiltunen Thoren M."/>
            <person name="Johannesson H."/>
        </authorList>
    </citation>
    <scope>NUCLEOTIDE SEQUENCE</scope>
    <source>
        <strain evidence="1">CBS 990.96</strain>
    </source>
</reference>
<evidence type="ECO:0000313" key="2">
    <source>
        <dbReference type="Proteomes" id="UP001301958"/>
    </source>
</evidence>
<accession>A0AAN7H5M8</accession>